<gene>
    <name evidence="1" type="ORF">LCGC14_0487740</name>
</gene>
<protein>
    <submittedName>
        <fullName evidence="1">Uncharacterized protein</fullName>
    </submittedName>
</protein>
<sequence>MFYVLYDLREDPSLSKIHLPVPDEDGPVLLLIKKEDYENIYSELHEMNKNEGFEWMTCLLYRPMGASTGLDILEDTPYIVIAHMNYLKTDIKGFFDKLTTMKRWVSH</sequence>
<comment type="caution">
    <text evidence="1">The sequence shown here is derived from an EMBL/GenBank/DDBJ whole genome shotgun (WGS) entry which is preliminary data.</text>
</comment>
<proteinExistence type="predicted"/>
<dbReference type="EMBL" id="LAZR01000542">
    <property type="protein sequence ID" value="KKN64854.1"/>
    <property type="molecule type" value="Genomic_DNA"/>
</dbReference>
<reference evidence="1" key="1">
    <citation type="journal article" date="2015" name="Nature">
        <title>Complex archaea that bridge the gap between prokaryotes and eukaryotes.</title>
        <authorList>
            <person name="Spang A."/>
            <person name="Saw J.H."/>
            <person name="Jorgensen S.L."/>
            <person name="Zaremba-Niedzwiedzka K."/>
            <person name="Martijn J."/>
            <person name="Lind A.E."/>
            <person name="van Eijk R."/>
            <person name="Schleper C."/>
            <person name="Guy L."/>
            <person name="Ettema T.J."/>
        </authorList>
    </citation>
    <scope>NUCLEOTIDE SEQUENCE</scope>
</reference>
<dbReference type="AlphaFoldDB" id="A0A0F9SCW2"/>
<accession>A0A0F9SCW2</accession>
<evidence type="ECO:0000313" key="1">
    <source>
        <dbReference type="EMBL" id="KKN64854.1"/>
    </source>
</evidence>
<organism evidence="1">
    <name type="scientific">marine sediment metagenome</name>
    <dbReference type="NCBI Taxonomy" id="412755"/>
    <lineage>
        <taxon>unclassified sequences</taxon>
        <taxon>metagenomes</taxon>
        <taxon>ecological metagenomes</taxon>
    </lineage>
</organism>
<name>A0A0F9SCW2_9ZZZZ</name>